<sequence>MVVGGSKKSSSSAAKGKPKGAGPVKPKFKTAKMNAKGGKGRWNNPAMRAAKRRQQKQQLANLPPEEAKERRREEKAASHQPKPKHEDIKLEVHTETVEPADIKSLAGSKWFNIAVQKRPTKGKETNGSLEELHKEAEELYNSTVARFESLMRKDSEQAWLRKTVKVGTLSDRVTALVTMSQFCPVLALPQLKALLAMCSKKAAREVQVGVDAVKELLLTEFLPKDRKLKSWSQQRSELLNLPSKPHDRRLVLVRAYFESELQLVVAAFVQVLHREIVVAGSADGSQQHLRKKCLGVAHD</sequence>
<evidence type="ECO:0000256" key="1">
    <source>
        <dbReference type="SAM" id="MobiDB-lite"/>
    </source>
</evidence>
<dbReference type="PANTHER" id="PTHR12048">
    <property type="entry name" value="CCAAT-BINDING FACTOR-RELATED"/>
    <property type="match status" value="1"/>
</dbReference>
<gene>
    <name evidence="2" type="ORF">FOZ63_025934</name>
</gene>
<dbReference type="PANTHER" id="PTHR12048:SF0">
    <property type="entry name" value="CCAAT_ENHANCER-BINDING PROTEIN ZETA"/>
    <property type="match status" value="1"/>
</dbReference>
<name>A0A7J6RV24_PEROL</name>
<proteinExistence type="predicted"/>
<protein>
    <submittedName>
        <fullName evidence="2">Uncharacterized protein</fullName>
    </submittedName>
</protein>
<feature type="compositionally biased region" description="Basic and acidic residues" evidence="1">
    <location>
        <begin position="65"/>
        <end position="85"/>
    </location>
</feature>
<feature type="region of interest" description="Disordered" evidence="1">
    <location>
        <begin position="1"/>
        <end position="85"/>
    </location>
</feature>
<dbReference type="AlphaFoldDB" id="A0A7J6RV24"/>
<dbReference type="InterPro" id="IPR040155">
    <property type="entry name" value="CEBPZ/Mak21-like"/>
</dbReference>
<accession>A0A7J6RV24</accession>
<dbReference type="EMBL" id="JABANO010023381">
    <property type="protein sequence ID" value="KAF4723640.1"/>
    <property type="molecule type" value="Genomic_DNA"/>
</dbReference>
<feature type="non-terminal residue" evidence="2">
    <location>
        <position position="1"/>
    </location>
</feature>
<comment type="caution">
    <text evidence="2">The sequence shown here is derived from an EMBL/GenBank/DDBJ whole genome shotgun (WGS) entry which is preliminary data.</text>
</comment>
<keyword evidence="3" id="KW-1185">Reference proteome</keyword>
<evidence type="ECO:0000313" key="3">
    <source>
        <dbReference type="Proteomes" id="UP000553632"/>
    </source>
</evidence>
<organism evidence="2 3">
    <name type="scientific">Perkinsus olseni</name>
    <name type="common">Perkinsus atlanticus</name>
    <dbReference type="NCBI Taxonomy" id="32597"/>
    <lineage>
        <taxon>Eukaryota</taxon>
        <taxon>Sar</taxon>
        <taxon>Alveolata</taxon>
        <taxon>Perkinsozoa</taxon>
        <taxon>Perkinsea</taxon>
        <taxon>Perkinsida</taxon>
        <taxon>Perkinsidae</taxon>
        <taxon>Perkinsus</taxon>
    </lineage>
</organism>
<evidence type="ECO:0000313" key="2">
    <source>
        <dbReference type="EMBL" id="KAF4723640.1"/>
    </source>
</evidence>
<dbReference type="Proteomes" id="UP000553632">
    <property type="component" value="Unassembled WGS sequence"/>
</dbReference>
<feature type="compositionally biased region" description="Low complexity" evidence="1">
    <location>
        <begin position="1"/>
        <end position="25"/>
    </location>
</feature>
<reference evidence="2 3" key="1">
    <citation type="submission" date="2020-04" db="EMBL/GenBank/DDBJ databases">
        <title>Perkinsus olseni comparative genomics.</title>
        <authorList>
            <person name="Bogema D.R."/>
        </authorList>
    </citation>
    <scope>NUCLEOTIDE SEQUENCE [LARGE SCALE GENOMIC DNA]</scope>
    <source>
        <strain evidence="2 3">ATCC PRA-207</strain>
    </source>
</reference>
<dbReference type="GO" id="GO:0005634">
    <property type="term" value="C:nucleus"/>
    <property type="evidence" value="ECO:0007669"/>
    <property type="project" value="TreeGrafter"/>
</dbReference>